<dbReference type="RefSeq" id="WP_174560102.1">
    <property type="nucleotide sequence ID" value="NZ_CADDTS010000039.1"/>
</dbReference>
<organism evidence="2 3">
    <name type="scientific">Acinetobacter bouvetii</name>
    <dbReference type="NCBI Taxonomy" id="202951"/>
    <lineage>
        <taxon>Bacteria</taxon>
        <taxon>Pseudomonadati</taxon>
        <taxon>Pseudomonadota</taxon>
        <taxon>Gammaproteobacteria</taxon>
        <taxon>Moraxellales</taxon>
        <taxon>Moraxellaceae</taxon>
        <taxon>Acinetobacter</taxon>
    </lineage>
</organism>
<gene>
    <name evidence="2" type="ORF">SFB21_2251</name>
</gene>
<dbReference type="Proteomes" id="UP000489961">
    <property type="component" value="Unassembled WGS sequence"/>
</dbReference>
<dbReference type="EMBL" id="CADDTS010000039">
    <property type="protein sequence ID" value="CAB1218496.1"/>
    <property type="molecule type" value="Genomic_DNA"/>
</dbReference>
<evidence type="ECO:0000313" key="2">
    <source>
        <dbReference type="EMBL" id="CAB1218496.1"/>
    </source>
</evidence>
<protein>
    <submittedName>
        <fullName evidence="2">Uncharacterized protein</fullName>
    </submittedName>
</protein>
<keyword evidence="1" id="KW-0472">Membrane</keyword>
<feature type="transmembrane region" description="Helical" evidence="1">
    <location>
        <begin position="37"/>
        <end position="55"/>
    </location>
</feature>
<dbReference type="AlphaFoldDB" id="A0A811GBI4"/>
<comment type="caution">
    <text evidence="2">The sequence shown here is derived from an EMBL/GenBank/DDBJ whole genome shotgun (WGS) entry which is preliminary data.</text>
</comment>
<feature type="transmembrane region" description="Helical" evidence="1">
    <location>
        <begin position="12"/>
        <end position="31"/>
    </location>
</feature>
<evidence type="ECO:0000313" key="3">
    <source>
        <dbReference type="Proteomes" id="UP000489961"/>
    </source>
</evidence>
<accession>A0A811GBI4</accession>
<proteinExistence type="predicted"/>
<keyword evidence="1" id="KW-0812">Transmembrane</keyword>
<name>A0A811GBI4_9GAMM</name>
<keyword evidence="1" id="KW-1133">Transmembrane helix</keyword>
<sequence length="130" mass="15350">MSTANRAFLLKRSRLAFVFQLTIFTVVIVLLQQLLPVWLWLLCTLLGVLAYVYGLKALEPISLEHLDAREWSLSHAKTEWVQRVSMSHMIDHQLYIVVYFQHFQARPVLIWMDQLPFQQWKALKKLAKLT</sequence>
<reference evidence="2 3" key="1">
    <citation type="submission" date="2020-02" db="EMBL/GenBank/DDBJ databases">
        <authorList>
            <person name="Chaudhuri R."/>
        </authorList>
    </citation>
    <scope>NUCLEOTIDE SEQUENCE [LARGE SCALE GENOMIC DNA]</scope>
    <source>
        <strain evidence="2">SFB21</strain>
    </source>
</reference>
<evidence type="ECO:0000256" key="1">
    <source>
        <dbReference type="SAM" id="Phobius"/>
    </source>
</evidence>